<dbReference type="Proteomes" id="UP000288716">
    <property type="component" value="Unassembled WGS sequence"/>
</dbReference>
<dbReference type="Pfam" id="PF05199">
    <property type="entry name" value="GMC_oxred_C"/>
    <property type="match status" value="1"/>
</dbReference>
<protein>
    <recommendedName>
        <fullName evidence="2">Glucose-methanol-choline oxidoreductase C-terminal domain-containing protein</fullName>
    </recommendedName>
</protein>
<comment type="similarity">
    <text evidence="1">Belongs to the GMC oxidoreductase family.</text>
</comment>
<dbReference type="GO" id="GO:0016614">
    <property type="term" value="F:oxidoreductase activity, acting on CH-OH group of donors"/>
    <property type="evidence" value="ECO:0007669"/>
    <property type="project" value="InterPro"/>
</dbReference>
<dbReference type="AlphaFoldDB" id="A0A443RTT9"/>
<evidence type="ECO:0000259" key="2">
    <source>
        <dbReference type="Pfam" id="PF05199"/>
    </source>
</evidence>
<dbReference type="PANTHER" id="PTHR11552">
    <property type="entry name" value="GLUCOSE-METHANOL-CHOLINE GMC OXIDOREDUCTASE"/>
    <property type="match status" value="1"/>
</dbReference>
<dbReference type="GO" id="GO:0050660">
    <property type="term" value="F:flavin adenine dinucleotide binding"/>
    <property type="evidence" value="ECO:0007669"/>
    <property type="project" value="InterPro"/>
</dbReference>
<dbReference type="VEuPathDB" id="VectorBase:LDEU013287"/>
<proteinExistence type="inferred from homology"/>
<evidence type="ECO:0000313" key="4">
    <source>
        <dbReference type="Proteomes" id="UP000288716"/>
    </source>
</evidence>
<name>A0A443RTT9_9ACAR</name>
<reference evidence="3 4" key="1">
    <citation type="journal article" date="2018" name="Gigascience">
        <title>Genomes of trombidid mites reveal novel predicted allergens and laterally-transferred genes associated with secondary metabolism.</title>
        <authorList>
            <person name="Dong X."/>
            <person name="Chaisiri K."/>
            <person name="Xia D."/>
            <person name="Armstrong S.D."/>
            <person name="Fang Y."/>
            <person name="Donnelly M.J."/>
            <person name="Kadowaki T."/>
            <person name="McGarry J.W."/>
            <person name="Darby A.C."/>
            <person name="Makepeace B.L."/>
        </authorList>
    </citation>
    <scope>NUCLEOTIDE SEQUENCE [LARGE SCALE GENOMIC DNA]</scope>
    <source>
        <strain evidence="3">UoL-UT</strain>
    </source>
</reference>
<accession>A0A443RTT9</accession>
<dbReference type="STRING" id="299467.A0A443RTT9"/>
<gene>
    <name evidence="3" type="ORF">B4U80_12436</name>
</gene>
<dbReference type="OrthoDB" id="269227at2759"/>
<dbReference type="SUPFAM" id="SSF54373">
    <property type="entry name" value="FAD-linked reductases, C-terminal domain"/>
    <property type="match status" value="1"/>
</dbReference>
<organism evidence="3 4">
    <name type="scientific">Leptotrombidium deliense</name>
    <dbReference type="NCBI Taxonomy" id="299467"/>
    <lineage>
        <taxon>Eukaryota</taxon>
        <taxon>Metazoa</taxon>
        <taxon>Ecdysozoa</taxon>
        <taxon>Arthropoda</taxon>
        <taxon>Chelicerata</taxon>
        <taxon>Arachnida</taxon>
        <taxon>Acari</taxon>
        <taxon>Acariformes</taxon>
        <taxon>Trombidiformes</taxon>
        <taxon>Prostigmata</taxon>
        <taxon>Anystina</taxon>
        <taxon>Parasitengona</taxon>
        <taxon>Trombiculoidea</taxon>
        <taxon>Trombiculidae</taxon>
        <taxon>Leptotrombidium</taxon>
    </lineage>
</organism>
<dbReference type="InterPro" id="IPR012132">
    <property type="entry name" value="GMC_OxRdtase"/>
</dbReference>
<evidence type="ECO:0000256" key="1">
    <source>
        <dbReference type="ARBA" id="ARBA00010790"/>
    </source>
</evidence>
<feature type="non-terminal residue" evidence="3">
    <location>
        <position position="1"/>
    </location>
</feature>
<evidence type="ECO:0000313" key="3">
    <source>
        <dbReference type="EMBL" id="RWS18753.1"/>
    </source>
</evidence>
<sequence>HGIDVLSNRPVGKNLIDHMSVTLRPFQSEAKTPIAAATAFIKSDNQQTIPDIQIFHATFEKVDVAYTILLGAKSRGEIKLRSNNPTDTVIVDPKYLNDDTDKQRLAKGVREHVKIIKSMKTEKSTYTFVPFKWNENCTQYDELSDKHLECVVMYDGYRAHHMVGTAQMGKSDAKSSVVDPTLKAIGATGVRVVDASVMPTIVSANTQCAVMAIAEKAADLIKKEATTQE</sequence>
<dbReference type="Gene3D" id="3.50.50.60">
    <property type="entry name" value="FAD/NAD(P)-binding domain"/>
    <property type="match status" value="1"/>
</dbReference>
<feature type="domain" description="Glucose-methanol-choline oxidoreductase C-terminal" evidence="2">
    <location>
        <begin position="73"/>
        <end position="214"/>
    </location>
</feature>
<keyword evidence="4" id="KW-1185">Reference proteome</keyword>
<dbReference type="PANTHER" id="PTHR11552:SF147">
    <property type="entry name" value="CHOLINE DEHYDROGENASE, MITOCHONDRIAL"/>
    <property type="match status" value="1"/>
</dbReference>
<dbReference type="EMBL" id="NCKV01034906">
    <property type="protein sequence ID" value="RWS18753.1"/>
    <property type="molecule type" value="Genomic_DNA"/>
</dbReference>
<dbReference type="Gene3D" id="3.30.410.40">
    <property type="match status" value="1"/>
</dbReference>
<comment type="caution">
    <text evidence="3">The sequence shown here is derived from an EMBL/GenBank/DDBJ whole genome shotgun (WGS) entry which is preliminary data.</text>
</comment>
<dbReference type="SUPFAM" id="SSF51905">
    <property type="entry name" value="FAD/NAD(P)-binding domain"/>
    <property type="match status" value="1"/>
</dbReference>
<dbReference type="InterPro" id="IPR007867">
    <property type="entry name" value="GMC_OxRtase_C"/>
</dbReference>
<dbReference type="InterPro" id="IPR036188">
    <property type="entry name" value="FAD/NAD-bd_sf"/>
</dbReference>